<accession>A0A3D8YD61</accession>
<protein>
    <submittedName>
        <fullName evidence="1">Uncharacterized protein</fullName>
    </submittedName>
</protein>
<gene>
    <name evidence="1" type="ORF">DSL64_08965</name>
</gene>
<evidence type="ECO:0000313" key="1">
    <source>
        <dbReference type="EMBL" id="REA62382.1"/>
    </source>
</evidence>
<dbReference type="RefSeq" id="WP_115830403.1">
    <property type="nucleotide sequence ID" value="NZ_QNUL01000005.1"/>
</dbReference>
<dbReference type="EMBL" id="QNUL01000005">
    <property type="protein sequence ID" value="REA62382.1"/>
    <property type="molecule type" value="Genomic_DNA"/>
</dbReference>
<organism evidence="1 2">
    <name type="scientific">Dyadobacter luteus</name>
    <dbReference type="NCBI Taxonomy" id="2259619"/>
    <lineage>
        <taxon>Bacteria</taxon>
        <taxon>Pseudomonadati</taxon>
        <taxon>Bacteroidota</taxon>
        <taxon>Cytophagia</taxon>
        <taxon>Cytophagales</taxon>
        <taxon>Spirosomataceae</taxon>
        <taxon>Dyadobacter</taxon>
    </lineage>
</organism>
<reference evidence="1 2" key="1">
    <citation type="submission" date="2018-07" db="EMBL/GenBank/DDBJ databases">
        <title>Dyadobacter roseus sp. nov., isolated from rose rhizosphere soil.</title>
        <authorList>
            <person name="Chen L."/>
        </authorList>
    </citation>
    <scope>NUCLEOTIDE SEQUENCE [LARGE SCALE GENOMIC DNA]</scope>
    <source>
        <strain evidence="1 2">RS19</strain>
    </source>
</reference>
<proteinExistence type="predicted"/>
<dbReference type="Proteomes" id="UP000256373">
    <property type="component" value="Unassembled WGS sequence"/>
</dbReference>
<keyword evidence="2" id="KW-1185">Reference proteome</keyword>
<dbReference type="AlphaFoldDB" id="A0A3D8YD61"/>
<name>A0A3D8YD61_9BACT</name>
<dbReference type="OrthoDB" id="965963at2"/>
<comment type="caution">
    <text evidence="1">The sequence shown here is derived from an EMBL/GenBank/DDBJ whole genome shotgun (WGS) entry which is preliminary data.</text>
</comment>
<evidence type="ECO:0000313" key="2">
    <source>
        <dbReference type="Proteomes" id="UP000256373"/>
    </source>
</evidence>
<sequence length="63" mass="7391">METLLVTVRENVDIETIEKALHEIEGISIVKRLHKVDETTMLSEPSLAEEWESEEDLRWDKLI</sequence>